<feature type="domain" description="Reverse transcriptase/retrotransposon-derived protein RNase H-like" evidence="1">
    <location>
        <begin position="69"/>
        <end position="154"/>
    </location>
</feature>
<evidence type="ECO:0000259" key="1">
    <source>
        <dbReference type="Pfam" id="PF17919"/>
    </source>
</evidence>
<dbReference type="InterPro" id="IPR041577">
    <property type="entry name" value="RT_RNaseH_2"/>
</dbReference>
<dbReference type="SUPFAM" id="SSF56672">
    <property type="entry name" value="DNA/RNA polymerases"/>
    <property type="match status" value="1"/>
</dbReference>
<dbReference type="Gene3D" id="3.30.70.270">
    <property type="match status" value="2"/>
</dbReference>
<reference evidence="2" key="1">
    <citation type="submission" date="2021-06" db="EMBL/GenBank/DDBJ databases">
        <authorList>
            <person name="Kallberg Y."/>
            <person name="Tangrot J."/>
            <person name="Rosling A."/>
        </authorList>
    </citation>
    <scope>NUCLEOTIDE SEQUENCE</scope>
    <source>
        <strain evidence="2">MA453B</strain>
    </source>
</reference>
<dbReference type="InterPro" id="IPR043128">
    <property type="entry name" value="Rev_trsase/Diguanyl_cyclase"/>
</dbReference>
<dbReference type="InterPro" id="IPR043502">
    <property type="entry name" value="DNA/RNA_pol_sf"/>
</dbReference>
<accession>A0A9N9KAX6</accession>
<proteinExistence type="predicted"/>
<organism evidence="2 3">
    <name type="scientific">Dentiscutata erythropus</name>
    <dbReference type="NCBI Taxonomy" id="1348616"/>
    <lineage>
        <taxon>Eukaryota</taxon>
        <taxon>Fungi</taxon>
        <taxon>Fungi incertae sedis</taxon>
        <taxon>Mucoromycota</taxon>
        <taxon>Glomeromycotina</taxon>
        <taxon>Glomeromycetes</taxon>
        <taxon>Diversisporales</taxon>
        <taxon>Gigasporaceae</taxon>
        <taxon>Dentiscutata</taxon>
    </lineage>
</organism>
<evidence type="ECO:0000313" key="3">
    <source>
        <dbReference type="Proteomes" id="UP000789405"/>
    </source>
</evidence>
<dbReference type="Proteomes" id="UP000789405">
    <property type="component" value="Unassembled WGS sequence"/>
</dbReference>
<dbReference type="FunFam" id="3.10.20.370:FF:000001">
    <property type="entry name" value="Retrovirus-related Pol polyprotein from transposon 17.6-like protein"/>
    <property type="match status" value="1"/>
</dbReference>
<gene>
    <name evidence="2" type="ORF">DERYTH_LOCUS26357</name>
</gene>
<name>A0A9N9KAX6_9GLOM</name>
<feature type="non-terminal residue" evidence="2">
    <location>
        <position position="1"/>
    </location>
</feature>
<dbReference type="EMBL" id="CAJVPY010054583">
    <property type="protein sequence ID" value="CAG8816940.1"/>
    <property type="molecule type" value="Genomic_DNA"/>
</dbReference>
<evidence type="ECO:0000313" key="2">
    <source>
        <dbReference type="EMBL" id="CAG8816940.1"/>
    </source>
</evidence>
<dbReference type="Gene3D" id="3.10.20.370">
    <property type="match status" value="1"/>
</dbReference>
<keyword evidence="3" id="KW-1185">Reference proteome</keyword>
<dbReference type="OrthoDB" id="5593162at2759"/>
<sequence length="155" mass="17563">LERLKKANLKIKPQKCVFTKKELKFLGYVVSAQSVSMDPDKVQVVQNFPTPRNLRQLRGFLGLNVAYRWTVKQQEAFDKLKKKLMVAPVLAYPDFTKPFILFTDTSDLALGAILSQLDSNHKEQVVAYASRSLTPAEKNYAVTEKECLAVVWAIS</sequence>
<comment type="caution">
    <text evidence="2">The sequence shown here is derived from an EMBL/GenBank/DDBJ whole genome shotgun (WGS) entry which is preliminary data.</text>
</comment>
<dbReference type="PANTHER" id="PTHR34072">
    <property type="entry name" value="ENZYMATIC POLYPROTEIN-RELATED"/>
    <property type="match status" value="1"/>
</dbReference>
<feature type="non-terminal residue" evidence="2">
    <location>
        <position position="155"/>
    </location>
</feature>
<dbReference type="Pfam" id="PF17919">
    <property type="entry name" value="RT_RNaseH_2"/>
    <property type="match status" value="1"/>
</dbReference>
<dbReference type="AlphaFoldDB" id="A0A9N9KAX6"/>
<protein>
    <submittedName>
        <fullName evidence="2">20191_t:CDS:1</fullName>
    </submittedName>
</protein>